<keyword evidence="2" id="KW-1185">Reference proteome</keyword>
<organism evidence="1 2">
    <name type="scientific">Clostridium magnum DSM 2767</name>
    <dbReference type="NCBI Taxonomy" id="1121326"/>
    <lineage>
        <taxon>Bacteria</taxon>
        <taxon>Bacillati</taxon>
        <taxon>Bacillota</taxon>
        <taxon>Clostridia</taxon>
        <taxon>Eubacteriales</taxon>
        <taxon>Clostridiaceae</taxon>
        <taxon>Clostridium</taxon>
    </lineage>
</organism>
<dbReference type="PATRIC" id="fig|1121326.3.peg.529"/>
<protein>
    <submittedName>
        <fullName evidence="1">Uncharacterized protein</fullName>
    </submittedName>
</protein>
<name>A0A161X233_9CLOT</name>
<comment type="caution">
    <text evidence="1">The sequence shown here is derived from an EMBL/GenBank/DDBJ whole genome shotgun (WGS) entry which is preliminary data.</text>
</comment>
<dbReference type="STRING" id="1121326.CLMAG_05740"/>
<accession>A0A161X233</accession>
<dbReference type="AlphaFoldDB" id="A0A161X233"/>
<gene>
    <name evidence="1" type="ORF">CLMAG_05740</name>
</gene>
<proteinExistence type="predicted"/>
<dbReference type="EMBL" id="LWAE01000001">
    <property type="protein sequence ID" value="KZL93528.1"/>
    <property type="molecule type" value="Genomic_DNA"/>
</dbReference>
<reference evidence="1 2" key="1">
    <citation type="submission" date="2016-04" db="EMBL/GenBank/DDBJ databases">
        <title>Genome sequence of Clostridium magnum DSM 2767.</title>
        <authorList>
            <person name="Poehlein A."/>
            <person name="Uhlig R."/>
            <person name="Fischer R."/>
            <person name="Bahl H."/>
            <person name="Daniel R."/>
        </authorList>
    </citation>
    <scope>NUCLEOTIDE SEQUENCE [LARGE SCALE GENOMIC DNA]</scope>
    <source>
        <strain evidence="1 2">DSM 2767</strain>
    </source>
</reference>
<evidence type="ECO:0000313" key="2">
    <source>
        <dbReference type="Proteomes" id="UP000076603"/>
    </source>
</evidence>
<evidence type="ECO:0000313" key="1">
    <source>
        <dbReference type="EMBL" id="KZL93528.1"/>
    </source>
</evidence>
<dbReference type="Proteomes" id="UP000076603">
    <property type="component" value="Unassembled WGS sequence"/>
</dbReference>
<sequence length="44" mass="5218">MNVELGRSWQNKESLKGIKMVFINNKNGKEKRFAYIRPDKCKAF</sequence>